<sequence length="117" mass="13383">MKKKSVVFVCSLMAVMSLVACGKKTSPEKEWTGAYVNKNGMMLILCEDGDGYLNEGYRSNDKIEWEIDDDEIEFKTKSGEKYTIDIEDKEPGDKITVKSKSSKTSEKFERVEIYEED</sequence>
<dbReference type="OrthoDB" id="2049322at2"/>
<feature type="signal peptide" evidence="1">
    <location>
        <begin position="1"/>
        <end position="20"/>
    </location>
</feature>
<gene>
    <name evidence="2" type="ORF">SAMN02745229_00070</name>
</gene>
<dbReference type="GeneID" id="89509192"/>
<dbReference type="EMBL" id="FQXK01000003">
    <property type="protein sequence ID" value="SHH04221.1"/>
    <property type="molecule type" value="Genomic_DNA"/>
</dbReference>
<organism evidence="2 3">
    <name type="scientific">Butyrivibrio fibrisolvens DSM 3071</name>
    <dbReference type="NCBI Taxonomy" id="1121131"/>
    <lineage>
        <taxon>Bacteria</taxon>
        <taxon>Bacillati</taxon>
        <taxon>Bacillota</taxon>
        <taxon>Clostridia</taxon>
        <taxon>Lachnospirales</taxon>
        <taxon>Lachnospiraceae</taxon>
        <taxon>Butyrivibrio</taxon>
    </lineage>
</organism>
<dbReference type="RefSeq" id="WP_073384581.1">
    <property type="nucleotide sequence ID" value="NZ_FQXK01000003.1"/>
</dbReference>
<keyword evidence="3" id="KW-1185">Reference proteome</keyword>
<evidence type="ECO:0008006" key="4">
    <source>
        <dbReference type="Google" id="ProtNLM"/>
    </source>
</evidence>
<evidence type="ECO:0000256" key="1">
    <source>
        <dbReference type="SAM" id="SignalP"/>
    </source>
</evidence>
<proteinExistence type="predicted"/>
<accession>A0A1M5PR67</accession>
<dbReference type="PROSITE" id="PS51257">
    <property type="entry name" value="PROKAR_LIPOPROTEIN"/>
    <property type="match status" value="1"/>
</dbReference>
<dbReference type="AlphaFoldDB" id="A0A1M5PR67"/>
<reference evidence="3" key="1">
    <citation type="submission" date="2016-11" db="EMBL/GenBank/DDBJ databases">
        <authorList>
            <person name="Varghese N."/>
            <person name="Submissions S."/>
        </authorList>
    </citation>
    <scope>NUCLEOTIDE SEQUENCE [LARGE SCALE GENOMIC DNA]</scope>
    <source>
        <strain evidence="3">DSM 3071</strain>
    </source>
</reference>
<evidence type="ECO:0000313" key="3">
    <source>
        <dbReference type="Proteomes" id="UP000184278"/>
    </source>
</evidence>
<keyword evidence="1" id="KW-0732">Signal</keyword>
<name>A0A1M5PR67_BUTFI</name>
<protein>
    <recommendedName>
        <fullName evidence="4">DUF5640 domain-containing protein</fullName>
    </recommendedName>
</protein>
<dbReference type="Proteomes" id="UP000184278">
    <property type="component" value="Unassembled WGS sequence"/>
</dbReference>
<evidence type="ECO:0000313" key="2">
    <source>
        <dbReference type="EMBL" id="SHH04221.1"/>
    </source>
</evidence>
<dbReference type="STRING" id="1121131.SAMN02745229_00070"/>
<feature type="chain" id="PRO_5039294956" description="DUF5640 domain-containing protein" evidence="1">
    <location>
        <begin position="21"/>
        <end position="117"/>
    </location>
</feature>